<feature type="domain" description="Radical SAM core" evidence="13">
    <location>
        <begin position="43"/>
        <end position="269"/>
    </location>
</feature>
<dbReference type="PANTHER" id="PTHR22960">
    <property type="entry name" value="MOLYBDOPTERIN COFACTOR SYNTHESIS PROTEIN A"/>
    <property type="match status" value="1"/>
</dbReference>
<keyword evidence="4 12" id="KW-0479">Metal-binding</keyword>
<evidence type="ECO:0000256" key="4">
    <source>
        <dbReference type="ARBA" id="ARBA00022723"/>
    </source>
</evidence>
<feature type="binding site" evidence="12">
    <location>
        <position position="203"/>
    </location>
    <ligand>
        <name>GTP</name>
        <dbReference type="ChEBI" id="CHEBI:37565"/>
    </ligand>
</feature>
<dbReference type="InterPro" id="IPR006638">
    <property type="entry name" value="Elp3/MiaA/NifB-like_rSAM"/>
</dbReference>
<dbReference type="GO" id="GO:0061799">
    <property type="term" value="F:cyclic pyranopterin monophosphate synthase activity"/>
    <property type="evidence" value="ECO:0007669"/>
    <property type="project" value="TreeGrafter"/>
</dbReference>
<evidence type="ECO:0000256" key="9">
    <source>
        <dbReference type="ARBA" id="ARBA00023150"/>
    </source>
</evidence>
<feature type="binding site" evidence="12">
    <location>
        <position position="165"/>
    </location>
    <ligand>
        <name>S-adenosyl-L-methionine</name>
        <dbReference type="ChEBI" id="CHEBI:59789"/>
    </ligand>
</feature>
<keyword evidence="9 12" id="KW-0501">Molybdenum cofactor biosynthesis</keyword>
<feature type="binding site" evidence="12">
    <location>
        <position position="52"/>
    </location>
    <ligand>
        <name>GTP</name>
        <dbReference type="ChEBI" id="CHEBI:37565"/>
    </ligand>
</feature>
<dbReference type="InterPro" id="IPR050105">
    <property type="entry name" value="MoCo_biosynth_MoaA/MoaC"/>
</dbReference>
<dbReference type="EC" id="4.1.99.22" evidence="1 12"/>
<keyword evidence="2 12" id="KW-0004">4Fe-4S</keyword>
<dbReference type="RefSeq" id="WP_125242010.1">
    <property type="nucleotide sequence ID" value="NZ_RSED01000003.1"/>
</dbReference>
<dbReference type="EMBL" id="RSED01000003">
    <property type="protein sequence ID" value="RRS05441.1"/>
    <property type="molecule type" value="Genomic_DNA"/>
</dbReference>
<dbReference type="NCBIfam" id="TIGR02666">
    <property type="entry name" value="moaA"/>
    <property type="match status" value="1"/>
</dbReference>
<dbReference type="SFLD" id="SFLDG01067">
    <property type="entry name" value="SPASM/twitch_domain_containing"/>
    <property type="match status" value="1"/>
</dbReference>
<dbReference type="OrthoDB" id="9763993at2"/>
<evidence type="ECO:0000256" key="8">
    <source>
        <dbReference type="ARBA" id="ARBA00023134"/>
    </source>
</evidence>
<dbReference type="InterPro" id="IPR007197">
    <property type="entry name" value="rSAM"/>
</dbReference>
<name>A0A3R8TV42_9BURK</name>
<keyword evidence="7 12" id="KW-0411">Iron-sulfur</keyword>
<evidence type="ECO:0000256" key="10">
    <source>
        <dbReference type="ARBA" id="ARBA00023239"/>
    </source>
</evidence>
<feature type="binding site" evidence="12">
    <location>
        <position position="63"/>
    </location>
    <ligand>
        <name>[4Fe-4S] cluster</name>
        <dbReference type="ChEBI" id="CHEBI:49883"/>
        <label>1</label>
        <note>4Fe-4S-S-AdoMet</note>
    </ligand>
</feature>
<evidence type="ECO:0000313" key="14">
    <source>
        <dbReference type="EMBL" id="RRS05441.1"/>
    </source>
</evidence>
<dbReference type="InterPro" id="IPR000385">
    <property type="entry name" value="MoaA_NifB_PqqE_Fe-S-bd_CS"/>
</dbReference>
<feature type="binding site" evidence="12">
    <location>
        <position position="304"/>
    </location>
    <ligand>
        <name>[4Fe-4S] cluster</name>
        <dbReference type="ChEBI" id="CHEBI:49883"/>
        <label>2</label>
        <note>4Fe-4S-substrate</note>
    </ligand>
</feature>
<dbReference type="PROSITE" id="PS01305">
    <property type="entry name" value="MOAA_NIFB_PQQE"/>
    <property type="match status" value="1"/>
</dbReference>
<keyword evidence="5 12" id="KW-0547">Nucleotide-binding</keyword>
<dbReference type="UniPathway" id="UPA00344"/>
<comment type="pathway">
    <text evidence="12">Cofactor biosynthesis; molybdopterin biosynthesis.</text>
</comment>
<organism evidence="14 15">
    <name type="scientific">Aquabacterium soli</name>
    <dbReference type="NCBI Taxonomy" id="2493092"/>
    <lineage>
        <taxon>Bacteria</taxon>
        <taxon>Pseudomonadati</taxon>
        <taxon>Pseudomonadota</taxon>
        <taxon>Betaproteobacteria</taxon>
        <taxon>Burkholderiales</taxon>
        <taxon>Aquabacterium</taxon>
    </lineage>
</organism>
<gene>
    <name evidence="12 14" type="primary">moaA</name>
    <name evidence="14" type="ORF">EIP75_04320</name>
</gene>
<feature type="binding site" evidence="12">
    <location>
        <position position="66"/>
    </location>
    <ligand>
        <name>[4Fe-4S] cluster</name>
        <dbReference type="ChEBI" id="CHEBI:49883"/>
        <label>1</label>
        <note>4Fe-4S-S-AdoMet</note>
    </ligand>
</feature>
<evidence type="ECO:0000256" key="5">
    <source>
        <dbReference type="ARBA" id="ARBA00022741"/>
    </source>
</evidence>
<keyword evidence="15" id="KW-1185">Reference proteome</keyword>
<feature type="binding site" evidence="12">
    <location>
        <position position="106"/>
    </location>
    <ligand>
        <name>GTP</name>
        <dbReference type="ChEBI" id="CHEBI:37565"/>
    </ligand>
</feature>
<dbReference type="GO" id="GO:1904047">
    <property type="term" value="F:S-adenosyl-L-methionine binding"/>
    <property type="evidence" value="ECO:0007669"/>
    <property type="project" value="UniProtKB-UniRule"/>
</dbReference>
<keyword evidence="10 12" id="KW-0456">Lyase</keyword>
<comment type="cofactor">
    <cofactor evidence="12">
        <name>[4Fe-4S] cluster</name>
        <dbReference type="ChEBI" id="CHEBI:49883"/>
    </cofactor>
    <text evidence="12">Binds 2 [4Fe-4S] clusters. Binds 1 [4Fe-4S] cluster coordinated with 3 cysteines and an exchangeable S-adenosyl-L-methionine and 1 [4Fe-4S] cluster coordinated with 3 cysteines and the GTP-derived substrate.</text>
</comment>
<dbReference type="HAMAP" id="MF_01225_B">
    <property type="entry name" value="MoaA_B"/>
    <property type="match status" value="1"/>
</dbReference>
<evidence type="ECO:0000256" key="11">
    <source>
        <dbReference type="ARBA" id="ARBA00048697"/>
    </source>
</evidence>
<dbReference type="GO" id="GO:0006777">
    <property type="term" value="P:Mo-molybdopterin cofactor biosynthetic process"/>
    <property type="evidence" value="ECO:0007669"/>
    <property type="project" value="UniProtKB-UniRule"/>
</dbReference>
<dbReference type="Pfam" id="PF06463">
    <property type="entry name" value="Mob_synth_C"/>
    <property type="match status" value="1"/>
</dbReference>
<comment type="caution">
    <text evidence="14">The sequence shown here is derived from an EMBL/GenBank/DDBJ whole genome shotgun (WGS) entry which is preliminary data.</text>
</comment>
<evidence type="ECO:0000313" key="15">
    <source>
        <dbReference type="Proteomes" id="UP000269265"/>
    </source>
</evidence>
<sequence>MREARFIPLKQESPPAPASGAVLPLPLAIASPLPSGVQAPLDLLHRPLRDLRISVTDRCNFRCGYCMPRSVYGPGHRFLPHQALLSFEEIERASRLMVSLGVRKLRLTGGEPLMRKQLDQLVASLAPLQTPEGTPVELTLTTNASLLADKAAALKAAGLHRVTISLDALDDTIFQRMNDAGVSVRQVLHGIEAAQKAGLGPIKVNMVVQRGVNEDQIVPMARHFRHSSIELRFIEYMDVGASNGWQMDQVLPSEQVRERIAEHFPLQALPAAQTGETARREAYSDGAGTIGFISSVTQAFCGDCNRLRLSTDGRLYTCLFAHQGHDLRAALRAGDDDDTLRARLHALWQQRQDRYSALRGTTASAGTMHSHAEPPADAARRIEMSYIGG</sequence>
<dbReference type="Pfam" id="PF04055">
    <property type="entry name" value="Radical_SAM"/>
    <property type="match status" value="1"/>
</dbReference>
<keyword evidence="8 12" id="KW-0342">GTP-binding</keyword>
<feature type="binding site" evidence="12">
    <location>
        <position position="65"/>
    </location>
    <ligand>
        <name>S-adenosyl-L-methionine</name>
        <dbReference type="ChEBI" id="CHEBI:59789"/>
    </ligand>
</feature>
<dbReference type="GO" id="GO:0005525">
    <property type="term" value="F:GTP binding"/>
    <property type="evidence" value="ECO:0007669"/>
    <property type="project" value="UniProtKB-UniRule"/>
</dbReference>
<dbReference type="InterPro" id="IPR040064">
    <property type="entry name" value="MoaA-like"/>
</dbReference>
<dbReference type="GO" id="GO:0051539">
    <property type="term" value="F:4 iron, 4 sulfur cluster binding"/>
    <property type="evidence" value="ECO:0007669"/>
    <property type="project" value="UniProtKB-UniRule"/>
</dbReference>
<protein>
    <recommendedName>
        <fullName evidence="1 12">GTP 3',8-cyclase</fullName>
        <ecNumber evidence="1 12">4.1.99.22</ecNumber>
    </recommendedName>
    <alternativeName>
        <fullName evidence="12">Molybdenum cofactor biosynthesis protein A</fullName>
    </alternativeName>
</protein>
<proteinExistence type="inferred from homology"/>
<dbReference type="InterPro" id="IPR013785">
    <property type="entry name" value="Aldolase_TIM"/>
</dbReference>
<dbReference type="InterPro" id="IPR058240">
    <property type="entry name" value="rSAM_sf"/>
</dbReference>
<evidence type="ECO:0000256" key="6">
    <source>
        <dbReference type="ARBA" id="ARBA00023004"/>
    </source>
</evidence>
<feature type="binding site" evidence="12">
    <location>
        <begin position="306"/>
        <end position="308"/>
    </location>
    <ligand>
        <name>GTP</name>
        <dbReference type="ChEBI" id="CHEBI:37565"/>
    </ligand>
</feature>
<dbReference type="SFLD" id="SFLDG01386">
    <property type="entry name" value="main_SPASM_domain-containing"/>
    <property type="match status" value="1"/>
</dbReference>
<keyword evidence="3 12" id="KW-0949">S-adenosyl-L-methionine</keyword>
<evidence type="ECO:0000256" key="7">
    <source>
        <dbReference type="ARBA" id="ARBA00023014"/>
    </source>
</evidence>
<dbReference type="InterPro" id="IPR013483">
    <property type="entry name" value="MoaA"/>
</dbReference>
<dbReference type="CDD" id="cd21117">
    <property type="entry name" value="Twitch_MoaA"/>
    <property type="match status" value="1"/>
</dbReference>
<dbReference type="CDD" id="cd01335">
    <property type="entry name" value="Radical_SAM"/>
    <property type="match status" value="1"/>
</dbReference>
<feature type="binding site" evidence="12">
    <location>
        <position position="301"/>
    </location>
    <ligand>
        <name>[4Fe-4S] cluster</name>
        <dbReference type="ChEBI" id="CHEBI:49883"/>
        <label>2</label>
        <note>4Fe-4S-substrate</note>
    </ligand>
</feature>
<feature type="binding site" evidence="12">
    <location>
        <position position="318"/>
    </location>
    <ligand>
        <name>[4Fe-4S] cluster</name>
        <dbReference type="ChEBI" id="CHEBI:49883"/>
        <label>2</label>
        <note>4Fe-4S-substrate</note>
    </ligand>
</feature>
<dbReference type="Proteomes" id="UP000269265">
    <property type="component" value="Unassembled WGS sequence"/>
</dbReference>
<dbReference type="GO" id="GO:0046872">
    <property type="term" value="F:metal ion binding"/>
    <property type="evidence" value="ECO:0007669"/>
    <property type="project" value="UniProtKB-KW"/>
</dbReference>
<dbReference type="AlphaFoldDB" id="A0A3R8TV42"/>
<evidence type="ECO:0000256" key="2">
    <source>
        <dbReference type="ARBA" id="ARBA00022485"/>
    </source>
</evidence>
<dbReference type="GO" id="GO:0061798">
    <property type="term" value="F:GTP 3',8'-cyclase activity"/>
    <property type="evidence" value="ECO:0007669"/>
    <property type="project" value="UniProtKB-UniRule"/>
</dbReference>
<accession>A0A3R8TV42</accession>
<dbReference type="PROSITE" id="PS51918">
    <property type="entry name" value="RADICAL_SAM"/>
    <property type="match status" value="1"/>
</dbReference>
<comment type="function">
    <text evidence="12">Catalyzes the cyclization of GTP to (8S)-3',8-cyclo-7,8-dihydroguanosine 5'-triphosphate.</text>
</comment>
<dbReference type="SFLD" id="SFLDS00029">
    <property type="entry name" value="Radical_SAM"/>
    <property type="match status" value="1"/>
</dbReference>
<feature type="binding site" evidence="12">
    <location>
        <position position="110"/>
    </location>
    <ligand>
        <name>S-adenosyl-L-methionine</name>
        <dbReference type="ChEBI" id="CHEBI:59789"/>
    </ligand>
</feature>
<keyword evidence="6 12" id="KW-0408">Iron</keyword>
<reference evidence="14 15" key="1">
    <citation type="submission" date="2018-12" db="EMBL/GenBank/DDBJ databases">
        <title>The whole draft genome of Aquabacterium sp. SJQ9.</title>
        <authorList>
            <person name="Sun L."/>
            <person name="Gao X."/>
            <person name="Chen W."/>
            <person name="Huang K."/>
        </authorList>
    </citation>
    <scope>NUCLEOTIDE SEQUENCE [LARGE SCALE GENOMIC DNA]</scope>
    <source>
        <strain evidence="14 15">SJQ9</strain>
    </source>
</reference>
<comment type="subunit">
    <text evidence="12">Monomer and homodimer.</text>
</comment>
<feature type="binding site" evidence="12">
    <location>
        <position position="237"/>
    </location>
    <ligand>
        <name>S-adenosyl-L-methionine</name>
        <dbReference type="ChEBI" id="CHEBI:59789"/>
    </ligand>
</feature>
<feature type="binding site" evidence="12">
    <location>
        <position position="59"/>
    </location>
    <ligand>
        <name>[4Fe-4S] cluster</name>
        <dbReference type="ChEBI" id="CHEBI:49883"/>
        <label>1</label>
        <note>4Fe-4S-S-AdoMet</note>
    </ligand>
</feature>
<comment type="catalytic activity">
    <reaction evidence="11 12">
        <text>GTP + AH2 + S-adenosyl-L-methionine = (8S)-3',8-cyclo-7,8-dihydroguanosine 5'-triphosphate + 5'-deoxyadenosine + L-methionine + A + H(+)</text>
        <dbReference type="Rhea" id="RHEA:49576"/>
        <dbReference type="ChEBI" id="CHEBI:13193"/>
        <dbReference type="ChEBI" id="CHEBI:15378"/>
        <dbReference type="ChEBI" id="CHEBI:17319"/>
        <dbReference type="ChEBI" id="CHEBI:17499"/>
        <dbReference type="ChEBI" id="CHEBI:37565"/>
        <dbReference type="ChEBI" id="CHEBI:57844"/>
        <dbReference type="ChEBI" id="CHEBI:59789"/>
        <dbReference type="ChEBI" id="CHEBI:131766"/>
        <dbReference type="EC" id="4.1.99.22"/>
    </reaction>
</comment>
<evidence type="ECO:0000256" key="3">
    <source>
        <dbReference type="ARBA" id="ARBA00022691"/>
    </source>
</evidence>
<evidence type="ECO:0000259" key="13">
    <source>
        <dbReference type="PROSITE" id="PS51918"/>
    </source>
</evidence>
<dbReference type="InterPro" id="IPR010505">
    <property type="entry name" value="MoaA_twitch"/>
</dbReference>
<dbReference type="PANTHER" id="PTHR22960:SF0">
    <property type="entry name" value="MOLYBDENUM COFACTOR BIOSYNTHESIS PROTEIN 1"/>
    <property type="match status" value="1"/>
</dbReference>
<dbReference type="SMART" id="SM00729">
    <property type="entry name" value="Elp3"/>
    <property type="match status" value="1"/>
</dbReference>
<dbReference type="SUPFAM" id="SSF102114">
    <property type="entry name" value="Radical SAM enzymes"/>
    <property type="match status" value="1"/>
</dbReference>
<dbReference type="SFLD" id="SFLDG01383">
    <property type="entry name" value="cyclic_pyranopterin_phosphate"/>
    <property type="match status" value="1"/>
</dbReference>
<comment type="similarity">
    <text evidence="12">Belongs to the radical SAM superfamily. MoaA family.</text>
</comment>
<evidence type="ECO:0000256" key="12">
    <source>
        <dbReference type="HAMAP-Rule" id="MF_01225"/>
    </source>
</evidence>
<feature type="binding site" evidence="12">
    <location>
        <position position="141"/>
    </location>
    <ligand>
        <name>GTP</name>
        <dbReference type="ChEBI" id="CHEBI:37565"/>
    </ligand>
</feature>
<evidence type="ECO:0000256" key="1">
    <source>
        <dbReference type="ARBA" id="ARBA00012167"/>
    </source>
</evidence>
<dbReference type="Gene3D" id="3.20.20.70">
    <property type="entry name" value="Aldolase class I"/>
    <property type="match status" value="1"/>
</dbReference>